<protein>
    <submittedName>
        <fullName evidence="1">Uncharacterized protein</fullName>
    </submittedName>
</protein>
<dbReference type="EMBL" id="CP098023">
    <property type="protein sequence ID" value="WKD51029.1"/>
    <property type="molecule type" value="Genomic_DNA"/>
</dbReference>
<dbReference type="Proteomes" id="UP001321520">
    <property type="component" value="Chromosome"/>
</dbReference>
<evidence type="ECO:0000313" key="2">
    <source>
        <dbReference type="Proteomes" id="UP001321520"/>
    </source>
</evidence>
<reference evidence="1 2" key="1">
    <citation type="submission" date="2022-05" db="EMBL/GenBank/DDBJ databases">
        <title>Microbulbifer sp. nov., isolated from sponge.</title>
        <authorList>
            <person name="Gao L."/>
        </authorList>
    </citation>
    <scope>NUCLEOTIDE SEQUENCE [LARGE SCALE GENOMIC DNA]</scope>
    <source>
        <strain evidence="1 2">MI-G</strain>
    </source>
</reference>
<organism evidence="1 2">
    <name type="scientific">Microbulbifer spongiae</name>
    <dbReference type="NCBI Taxonomy" id="2944933"/>
    <lineage>
        <taxon>Bacteria</taxon>
        <taxon>Pseudomonadati</taxon>
        <taxon>Pseudomonadota</taxon>
        <taxon>Gammaproteobacteria</taxon>
        <taxon>Cellvibrionales</taxon>
        <taxon>Microbulbiferaceae</taxon>
        <taxon>Microbulbifer</taxon>
    </lineage>
</organism>
<gene>
    <name evidence="1" type="ORF">M8T91_06305</name>
</gene>
<sequence length="156" mass="17465">MNNNVKLLDHALVDLGQSVVKESPLFQVDTEFLDDDFTRVHSVNNTSIPLTIDFLNDGIEVHLGGASEVFSWGRDYLEKRSDEVLKMLTLLLVSNIQVVSHGDSYKKFVFKEASTNKVLKEVKVFDGFLVNPFKKSEQLFPAIICSPESAKSGGRM</sequence>
<evidence type="ECO:0000313" key="1">
    <source>
        <dbReference type="EMBL" id="WKD51029.1"/>
    </source>
</evidence>
<dbReference type="RefSeq" id="WP_301417908.1">
    <property type="nucleotide sequence ID" value="NZ_CP098023.1"/>
</dbReference>
<accession>A0ABY9EH74</accession>
<name>A0ABY9EH74_9GAMM</name>
<proteinExistence type="predicted"/>
<keyword evidence="2" id="KW-1185">Reference proteome</keyword>